<dbReference type="Pfam" id="PF00391">
    <property type="entry name" value="PEP-utilizers"/>
    <property type="match status" value="1"/>
</dbReference>
<feature type="domain" description="Pyruvate kinase C-terminal" evidence="21">
    <location>
        <begin position="355"/>
        <end position="468"/>
    </location>
</feature>
<evidence type="ECO:0000256" key="9">
    <source>
        <dbReference type="ARBA" id="ARBA00022723"/>
    </source>
</evidence>
<dbReference type="GO" id="GO:0000287">
    <property type="term" value="F:magnesium ion binding"/>
    <property type="evidence" value="ECO:0007669"/>
    <property type="project" value="UniProtKB-UniRule"/>
</dbReference>
<evidence type="ECO:0000256" key="14">
    <source>
        <dbReference type="ARBA" id="ARBA00022958"/>
    </source>
</evidence>
<dbReference type="EMBL" id="LOHZ01000020">
    <property type="protein sequence ID" value="KYO67833.1"/>
    <property type="molecule type" value="Genomic_DNA"/>
</dbReference>
<dbReference type="NCBIfam" id="TIGR01064">
    <property type="entry name" value="pyruv_kin"/>
    <property type="match status" value="1"/>
</dbReference>
<dbReference type="InterPro" id="IPR015795">
    <property type="entry name" value="Pyrv_Knase_C"/>
</dbReference>
<evidence type="ECO:0000259" key="19">
    <source>
        <dbReference type="Pfam" id="PF00224"/>
    </source>
</evidence>
<evidence type="ECO:0000256" key="2">
    <source>
        <dbReference type="ARBA" id="ARBA00001958"/>
    </source>
</evidence>
<sequence length="582" mass="62999">MRKTKIICTIGPSSERKDVLRELILAGMNVARLNFSHGTHEEHEKRIIAIREVEKELKANVAVMLDTKGPEIRIGTFKNGKVYLKKGQKFSLKTYPCEGDETGVYVDLKQISEILKKGDRVLIADGLIELLVDEIKGEEIICTVNNEGELGSKKGVNLPGKIVPLPSVTEKDKEDIIFGIKMGVDFIAASFVRKAQDVIAIRKILEENGGQDIQIIAKIENQEGVNNIDEIIKVADAIMVARGDLGVEIPVEEVPIVQKKIIEKCNKAGRPVITATQMLDSMIRNPRPTRAETTDVANAILDGTDAIMLSGETAAGDFPVEAARMMAKIAEKVEETIKVDEVTSGRQRIIKTVTDAISHATYTIARDLCAAAIITSTKSGYTARMVAKFRPQAPIIAVTPKEKVLKTLQIVWGVYPIKINEVISTDEMFREAISGALSSGIIKKGDLVVITAGVPVNVTGTTNLIRVHIVGEVILKGTGIGNKFVTGIAFVADTLKKAMEMPDGAILVVDATDADYTPIIKRASAVITQEGGLTSHAAILGLEFGIPVVVGAEGATERIRTGEEITVDSQRGLIFRGRVDVK</sequence>
<evidence type="ECO:0000259" key="20">
    <source>
        <dbReference type="Pfam" id="PF00391"/>
    </source>
</evidence>
<dbReference type="GO" id="GO:0006950">
    <property type="term" value="P:response to stress"/>
    <property type="evidence" value="ECO:0007669"/>
    <property type="project" value="UniProtKB-ARBA"/>
</dbReference>
<dbReference type="EC" id="2.7.1.40" evidence="6 17"/>
<dbReference type="SUPFAM" id="SSF50800">
    <property type="entry name" value="PK beta-barrel domain-like"/>
    <property type="match status" value="1"/>
</dbReference>
<dbReference type="Pfam" id="PF02887">
    <property type="entry name" value="PK_C"/>
    <property type="match status" value="1"/>
</dbReference>
<dbReference type="NCBIfam" id="NF004978">
    <property type="entry name" value="PRK06354.1"/>
    <property type="match status" value="1"/>
</dbReference>
<dbReference type="PROSITE" id="PS00110">
    <property type="entry name" value="PYRUVATE_KINASE"/>
    <property type="match status" value="1"/>
</dbReference>
<dbReference type="InterPro" id="IPR008279">
    <property type="entry name" value="PEP-util_enz_mobile_dom"/>
</dbReference>
<comment type="cofactor">
    <cofactor evidence="2">
        <name>K(+)</name>
        <dbReference type="ChEBI" id="CHEBI:29103"/>
    </cofactor>
</comment>
<reference evidence="22 23" key="1">
    <citation type="submission" date="2015-12" db="EMBL/GenBank/DDBJ databases">
        <title>Draft genome of Thermovenabulum gondwanense isolated from a red thermophilic microbial mat colonisisng an outflow channel of a bore well.</title>
        <authorList>
            <person name="Patel B.K."/>
        </authorList>
    </citation>
    <scope>NUCLEOTIDE SEQUENCE [LARGE SCALE GENOMIC DNA]</scope>
    <source>
        <strain evidence="22 23">R270</strain>
    </source>
</reference>
<dbReference type="SUPFAM" id="SSF52935">
    <property type="entry name" value="PK C-terminal domain-like"/>
    <property type="match status" value="1"/>
</dbReference>
<dbReference type="InterPro" id="IPR001697">
    <property type="entry name" value="Pyr_Knase"/>
</dbReference>
<comment type="caution">
    <text evidence="22">The sequence shown here is derived from an EMBL/GenBank/DDBJ whole genome shotgun (WGS) entry which is preliminary data.</text>
</comment>
<keyword evidence="13 18" id="KW-0460">Magnesium</keyword>
<dbReference type="SUPFAM" id="SSF52009">
    <property type="entry name" value="Phosphohistidine domain"/>
    <property type="match status" value="1"/>
</dbReference>
<protein>
    <recommendedName>
        <fullName evidence="7 17">Pyruvate kinase</fullName>
        <ecNumber evidence="6 17">2.7.1.40</ecNumber>
    </recommendedName>
</protein>
<keyword evidence="10" id="KW-0547">Nucleotide-binding</keyword>
<dbReference type="Gene3D" id="3.40.1380.20">
    <property type="entry name" value="Pyruvate kinase, C-terminal domain"/>
    <property type="match status" value="1"/>
</dbReference>
<evidence type="ECO:0000256" key="10">
    <source>
        <dbReference type="ARBA" id="ARBA00022741"/>
    </source>
</evidence>
<evidence type="ECO:0000256" key="18">
    <source>
        <dbReference type="RuleBase" id="RU000504"/>
    </source>
</evidence>
<keyword evidence="14" id="KW-0630">Potassium</keyword>
<comment type="similarity">
    <text evidence="5 18">Belongs to the pyruvate kinase family.</text>
</comment>
<keyword evidence="8 18" id="KW-0808">Transferase</keyword>
<dbReference type="UniPathway" id="UPA00109">
    <property type="reaction ID" value="UER00188"/>
</dbReference>
<dbReference type="AlphaFoldDB" id="A0A161QDB5"/>
<dbReference type="InterPro" id="IPR040442">
    <property type="entry name" value="Pyrv_kinase-like_dom_sf"/>
</dbReference>
<evidence type="ECO:0000256" key="6">
    <source>
        <dbReference type="ARBA" id="ARBA00012142"/>
    </source>
</evidence>
<evidence type="ECO:0000313" key="22">
    <source>
        <dbReference type="EMBL" id="KYO67833.1"/>
    </source>
</evidence>
<dbReference type="Gene3D" id="3.20.20.60">
    <property type="entry name" value="Phosphoenolpyruvate-binding domains"/>
    <property type="match status" value="1"/>
</dbReference>
<comment type="cofactor">
    <cofactor evidence="1">
        <name>Mg(2+)</name>
        <dbReference type="ChEBI" id="CHEBI:18420"/>
    </cofactor>
</comment>
<dbReference type="PATRIC" id="fig|520767.4.peg.483"/>
<evidence type="ECO:0000256" key="7">
    <source>
        <dbReference type="ARBA" id="ARBA00018587"/>
    </source>
</evidence>
<evidence type="ECO:0000259" key="21">
    <source>
        <dbReference type="Pfam" id="PF02887"/>
    </source>
</evidence>
<comment type="catalytic activity">
    <reaction evidence="18">
        <text>pyruvate + ATP = phosphoenolpyruvate + ADP + H(+)</text>
        <dbReference type="Rhea" id="RHEA:18157"/>
        <dbReference type="ChEBI" id="CHEBI:15361"/>
        <dbReference type="ChEBI" id="CHEBI:15378"/>
        <dbReference type="ChEBI" id="CHEBI:30616"/>
        <dbReference type="ChEBI" id="CHEBI:58702"/>
        <dbReference type="ChEBI" id="CHEBI:456216"/>
        <dbReference type="EC" id="2.7.1.40"/>
    </reaction>
</comment>
<evidence type="ECO:0000313" key="23">
    <source>
        <dbReference type="Proteomes" id="UP000075737"/>
    </source>
</evidence>
<dbReference type="PANTHER" id="PTHR11817">
    <property type="entry name" value="PYRUVATE KINASE"/>
    <property type="match status" value="1"/>
</dbReference>
<evidence type="ECO:0000256" key="3">
    <source>
        <dbReference type="ARBA" id="ARBA00004997"/>
    </source>
</evidence>
<evidence type="ECO:0000256" key="8">
    <source>
        <dbReference type="ARBA" id="ARBA00022679"/>
    </source>
</evidence>
<organism evidence="22 23">
    <name type="scientific">Thermovenabulum gondwanense</name>
    <dbReference type="NCBI Taxonomy" id="520767"/>
    <lineage>
        <taxon>Bacteria</taxon>
        <taxon>Bacillati</taxon>
        <taxon>Bacillota</taxon>
        <taxon>Clostridia</taxon>
        <taxon>Thermosediminibacterales</taxon>
        <taxon>Thermosediminibacteraceae</taxon>
        <taxon>Thermovenabulum</taxon>
    </lineage>
</organism>
<dbReference type="Gene3D" id="3.50.30.10">
    <property type="entry name" value="Phosphohistidine domain"/>
    <property type="match status" value="1"/>
</dbReference>
<keyword evidence="23" id="KW-1185">Reference proteome</keyword>
<feature type="domain" description="PEP-utilising enzyme mobile" evidence="20">
    <location>
        <begin position="502"/>
        <end position="572"/>
    </location>
</feature>
<evidence type="ECO:0000256" key="4">
    <source>
        <dbReference type="ARBA" id="ARBA00006237"/>
    </source>
</evidence>
<dbReference type="InterPro" id="IPR036918">
    <property type="entry name" value="Pyrv_Knase_C_sf"/>
</dbReference>
<evidence type="ECO:0000256" key="1">
    <source>
        <dbReference type="ARBA" id="ARBA00001946"/>
    </source>
</evidence>
<name>A0A161QDB5_9FIRM</name>
<keyword evidence="16 22" id="KW-0670">Pyruvate</keyword>
<proteinExistence type="inferred from homology"/>
<evidence type="ECO:0000256" key="13">
    <source>
        <dbReference type="ARBA" id="ARBA00022842"/>
    </source>
</evidence>
<dbReference type="InterPro" id="IPR015813">
    <property type="entry name" value="Pyrv/PenolPyrv_kinase-like_dom"/>
</dbReference>
<dbReference type="RefSeq" id="WP_068747644.1">
    <property type="nucleotide sequence ID" value="NZ_LOHZ01000020.1"/>
</dbReference>
<dbReference type="InterPro" id="IPR018209">
    <property type="entry name" value="Pyrv_Knase_AS"/>
</dbReference>
<comment type="similarity">
    <text evidence="4">In the C-terminal section; belongs to the PEP-utilizing enzyme family.</text>
</comment>
<keyword evidence="12" id="KW-0067">ATP-binding</keyword>
<accession>A0A161QDB5</accession>
<dbReference type="SUPFAM" id="SSF51621">
    <property type="entry name" value="Phosphoenolpyruvate/pyruvate domain"/>
    <property type="match status" value="1"/>
</dbReference>
<dbReference type="InterPro" id="IPR015806">
    <property type="entry name" value="Pyrv_Knase_insert_dom_sf"/>
</dbReference>
<dbReference type="OrthoDB" id="9812123at2"/>
<dbReference type="STRING" id="520767.ATZ99_04730"/>
<dbReference type="GO" id="GO:0016301">
    <property type="term" value="F:kinase activity"/>
    <property type="evidence" value="ECO:0007669"/>
    <property type="project" value="UniProtKB-KW"/>
</dbReference>
<evidence type="ECO:0000256" key="17">
    <source>
        <dbReference type="NCBIfam" id="TIGR01064"/>
    </source>
</evidence>
<evidence type="ECO:0000256" key="11">
    <source>
        <dbReference type="ARBA" id="ARBA00022777"/>
    </source>
</evidence>
<keyword evidence="11 18" id="KW-0418">Kinase</keyword>
<dbReference type="InterPro" id="IPR036637">
    <property type="entry name" value="Phosphohistidine_dom_sf"/>
</dbReference>
<keyword evidence="9" id="KW-0479">Metal-binding</keyword>
<comment type="pathway">
    <text evidence="3 18">Carbohydrate degradation; glycolysis; pyruvate from D-glyceraldehyde 3-phosphate: step 5/5.</text>
</comment>
<dbReference type="GO" id="GO:0030955">
    <property type="term" value="F:potassium ion binding"/>
    <property type="evidence" value="ECO:0007669"/>
    <property type="project" value="UniProtKB-UniRule"/>
</dbReference>
<keyword evidence="15 18" id="KW-0324">Glycolysis</keyword>
<evidence type="ECO:0000256" key="16">
    <source>
        <dbReference type="ARBA" id="ARBA00023317"/>
    </source>
</evidence>
<dbReference type="FunFam" id="3.20.20.60:FF:000001">
    <property type="entry name" value="Pyruvate kinase"/>
    <property type="match status" value="1"/>
</dbReference>
<gene>
    <name evidence="22" type="primary">pyk</name>
    <name evidence="22" type="ORF">ATZ99_04730</name>
</gene>
<evidence type="ECO:0000256" key="15">
    <source>
        <dbReference type="ARBA" id="ARBA00023152"/>
    </source>
</evidence>
<dbReference type="InterPro" id="IPR011037">
    <property type="entry name" value="Pyrv_Knase-like_insert_dom_sf"/>
</dbReference>
<evidence type="ECO:0000256" key="5">
    <source>
        <dbReference type="ARBA" id="ARBA00008663"/>
    </source>
</evidence>
<dbReference type="NCBIfam" id="NF004491">
    <property type="entry name" value="PRK05826.1"/>
    <property type="match status" value="1"/>
</dbReference>
<dbReference type="FunFam" id="2.40.33.10:FF:000001">
    <property type="entry name" value="Pyruvate kinase"/>
    <property type="match status" value="1"/>
</dbReference>
<dbReference type="GO" id="GO:0004743">
    <property type="term" value="F:pyruvate kinase activity"/>
    <property type="evidence" value="ECO:0007669"/>
    <property type="project" value="UniProtKB-UniRule"/>
</dbReference>
<dbReference type="Gene3D" id="2.40.33.10">
    <property type="entry name" value="PK beta-barrel domain-like"/>
    <property type="match status" value="1"/>
</dbReference>
<evidence type="ECO:0000256" key="12">
    <source>
        <dbReference type="ARBA" id="ARBA00022840"/>
    </source>
</evidence>
<feature type="domain" description="Pyruvate kinase barrel" evidence="19">
    <location>
        <begin position="1"/>
        <end position="322"/>
    </location>
</feature>
<dbReference type="Proteomes" id="UP000075737">
    <property type="component" value="Unassembled WGS sequence"/>
</dbReference>
<dbReference type="Pfam" id="PF00224">
    <property type="entry name" value="PK"/>
    <property type="match status" value="1"/>
</dbReference>
<dbReference type="PRINTS" id="PR01050">
    <property type="entry name" value="PYRUVTKNASE"/>
</dbReference>
<dbReference type="InterPro" id="IPR015793">
    <property type="entry name" value="Pyrv_Knase_brl"/>
</dbReference>
<dbReference type="GO" id="GO:0005524">
    <property type="term" value="F:ATP binding"/>
    <property type="evidence" value="ECO:0007669"/>
    <property type="project" value="UniProtKB-KW"/>
</dbReference>